<dbReference type="GO" id="GO:0032580">
    <property type="term" value="C:Golgi cisterna membrane"/>
    <property type="evidence" value="ECO:0007669"/>
    <property type="project" value="UniProtKB-SubCell"/>
</dbReference>
<keyword evidence="3" id="KW-0812">Transmembrane</keyword>
<evidence type="ECO:0000256" key="3">
    <source>
        <dbReference type="RuleBase" id="RU363129"/>
    </source>
</evidence>
<organism evidence="4 5">
    <name type="scientific">Hypsibius exemplaris</name>
    <name type="common">Freshwater tardigrade</name>
    <dbReference type="NCBI Taxonomy" id="2072580"/>
    <lineage>
        <taxon>Eukaryota</taxon>
        <taxon>Metazoa</taxon>
        <taxon>Ecdysozoa</taxon>
        <taxon>Tardigrada</taxon>
        <taxon>Eutardigrada</taxon>
        <taxon>Parachela</taxon>
        <taxon>Hypsibioidea</taxon>
        <taxon>Hypsibiidae</taxon>
        <taxon>Hypsibius</taxon>
    </lineage>
</organism>
<feature type="transmembrane region" description="Helical" evidence="3">
    <location>
        <begin position="93"/>
        <end position="113"/>
    </location>
</feature>
<dbReference type="Pfam" id="PF01531">
    <property type="entry name" value="Glyco_transf_11"/>
    <property type="match status" value="1"/>
</dbReference>
<dbReference type="CDD" id="cd11301">
    <property type="entry name" value="Fut1_Fut2_like"/>
    <property type="match status" value="1"/>
</dbReference>
<protein>
    <recommendedName>
        <fullName evidence="3">L-Fucosyltransferase</fullName>
        <ecNumber evidence="3">2.4.1.-</ecNumber>
    </recommendedName>
</protein>
<evidence type="ECO:0000256" key="2">
    <source>
        <dbReference type="ARBA" id="ARBA00022679"/>
    </source>
</evidence>
<dbReference type="PANTHER" id="PTHR11927">
    <property type="entry name" value="GALACTOSIDE 2-L-FUCOSYLTRANSFERASE"/>
    <property type="match status" value="1"/>
</dbReference>
<dbReference type="EMBL" id="MTYJ01000002">
    <property type="protein sequence ID" value="OQV25576.1"/>
    <property type="molecule type" value="Genomic_DNA"/>
</dbReference>
<comment type="pathway">
    <text evidence="3">Protein modification; protein glycosylation.</text>
</comment>
<keyword evidence="3" id="KW-0325">Glycoprotein</keyword>
<evidence type="ECO:0000313" key="4">
    <source>
        <dbReference type="EMBL" id="OQV25576.1"/>
    </source>
</evidence>
<keyword evidence="2 3" id="KW-0808">Transferase</keyword>
<keyword evidence="3" id="KW-0735">Signal-anchor</keyword>
<evidence type="ECO:0000256" key="1">
    <source>
        <dbReference type="ARBA" id="ARBA00022676"/>
    </source>
</evidence>
<comment type="subcellular location">
    <subcellularLocation>
        <location evidence="3">Golgi apparatus</location>
        <location evidence="3">Golgi stack membrane</location>
        <topology evidence="3">Single-pass type II membrane protein</topology>
    </subcellularLocation>
</comment>
<comment type="similarity">
    <text evidence="3">Belongs to the glycosyltransferase 11 family.</text>
</comment>
<keyword evidence="3" id="KW-1133">Transmembrane helix</keyword>
<dbReference type="InterPro" id="IPR002516">
    <property type="entry name" value="Glyco_trans_11"/>
</dbReference>
<keyword evidence="1 3" id="KW-0328">Glycosyltransferase</keyword>
<name>A0A1W0XDL7_HYPEX</name>
<dbReference type="EC" id="2.4.1.-" evidence="3"/>
<dbReference type="PANTHER" id="PTHR11927:SF9">
    <property type="entry name" value="L-FUCOSYLTRANSFERASE"/>
    <property type="match status" value="1"/>
</dbReference>
<proteinExistence type="inferred from homology"/>
<evidence type="ECO:0000313" key="5">
    <source>
        <dbReference type="Proteomes" id="UP000192578"/>
    </source>
</evidence>
<dbReference type="Proteomes" id="UP000192578">
    <property type="component" value="Unassembled WGS sequence"/>
</dbReference>
<sequence>MKGNTEYATIPLLSDESDDEELDRIFSPARVMGKNNQKVHKSRQGSKLVISTNQSKLRLNEQQTTINMDADSVIPSSGSFNVRSADEKHCFQYNWIVVLLLSTLLSWFSWSAFKQISQGYNIAHHHGSSKFNVTGQCFWTSNFDGSWAFGNRTIWLANMTSQFEVLSQFNDKNDKERVIDIEGCSAKELIGLTIARLRMRFEDRQLKRSSHMFPEGHRAGPFIAHPELARKGFGLGNFMFILATGHGLAAANNRTFVLLNEHEHERPFLDLRTQHRESLELFGVEDPHSANKAIVHAEKAFGKYDPSLESFARTSGKENILIDGYLQVHQVFEPYREEIRSMFVLKKSVTEEAIKVLKAGMDIFSRTEFASKLKILPRLVGVHVRRGDITTGKNLEFGHKPASDEYLLRTVLHMQTQHEPVVFVVISNDIAYCRNLFSDENFIFMDLHELAEVDMAILTVMDYLVLSVGTFGWWGAYLSDAREVYYYRDWPRSGSPMEKGINHKDYFLSSWIPKV</sequence>
<keyword evidence="3" id="KW-0333">Golgi apparatus</keyword>
<dbReference type="GO" id="GO:0005975">
    <property type="term" value="P:carbohydrate metabolic process"/>
    <property type="evidence" value="ECO:0007669"/>
    <property type="project" value="InterPro"/>
</dbReference>
<dbReference type="AlphaFoldDB" id="A0A1W0XDL7"/>
<reference evidence="5" key="1">
    <citation type="submission" date="2017-01" db="EMBL/GenBank/DDBJ databases">
        <title>Comparative genomics of anhydrobiosis in the tardigrade Hypsibius dujardini.</title>
        <authorList>
            <person name="Yoshida Y."/>
            <person name="Koutsovoulos G."/>
            <person name="Laetsch D."/>
            <person name="Stevens L."/>
            <person name="Kumar S."/>
            <person name="Horikawa D."/>
            <person name="Ishino K."/>
            <person name="Komine S."/>
            <person name="Tomita M."/>
            <person name="Blaxter M."/>
            <person name="Arakawa K."/>
        </authorList>
    </citation>
    <scope>NUCLEOTIDE SEQUENCE [LARGE SCALE GENOMIC DNA]</scope>
    <source>
        <strain evidence="5">Z151</strain>
    </source>
</reference>
<comment type="caution">
    <text evidence="4">The sequence shown here is derived from an EMBL/GenBank/DDBJ whole genome shotgun (WGS) entry which is preliminary data.</text>
</comment>
<gene>
    <name evidence="4" type="ORF">BV898_00514</name>
</gene>
<keyword evidence="3" id="KW-0472">Membrane</keyword>
<dbReference type="OrthoDB" id="3226at2759"/>
<dbReference type="GO" id="GO:0008107">
    <property type="term" value="F:galactoside 2-alpha-L-fucosyltransferase activity"/>
    <property type="evidence" value="ECO:0007669"/>
    <property type="project" value="InterPro"/>
</dbReference>
<keyword evidence="5" id="KW-1185">Reference proteome</keyword>
<dbReference type="UniPathway" id="UPA00378"/>
<accession>A0A1W0XDL7</accession>